<dbReference type="Pfam" id="PF18962">
    <property type="entry name" value="Por_Secre_tail"/>
    <property type="match status" value="1"/>
</dbReference>
<dbReference type="STRING" id="1304281.ACM44_10785"/>
<comment type="caution">
    <text evidence="5">The sequence shown here is derived from an EMBL/GenBank/DDBJ whole genome shotgun (WGS) entry which is preliminary data.</text>
</comment>
<dbReference type="RefSeq" id="WP_048500047.1">
    <property type="nucleotide sequence ID" value="NZ_LFNG01000013.1"/>
</dbReference>
<evidence type="ECO:0000259" key="3">
    <source>
        <dbReference type="Pfam" id="PF05057"/>
    </source>
</evidence>
<dbReference type="SUPFAM" id="SSF53474">
    <property type="entry name" value="alpha/beta-Hydrolases"/>
    <property type="match status" value="1"/>
</dbReference>
<proteinExistence type="predicted"/>
<keyword evidence="6" id="KW-1185">Reference proteome</keyword>
<keyword evidence="1 2" id="KW-0732">Signal</keyword>
<gene>
    <name evidence="5" type="ORF">ACM44_10785</name>
</gene>
<name>A0A0J7IY82_9FLAO</name>
<dbReference type="InterPro" id="IPR029058">
    <property type="entry name" value="AB_hydrolase_fold"/>
</dbReference>
<evidence type="ECO:0000256" key="1">
    <source>
        <dbReference type="ARBA" id="ARBA00022729"/>
    </source>
</evidence>
<dbReference type="NCBIfam" id="TIGR04183">
    <property type="entry name" value="Por_Secre_tail"/>
    <property type="match status" value="1"/>
</dbReference>
<reference evidence="5 6" key="1">
    <citation type="journal article" date="2004" name="Int. J. Syst. Evol. Microbiol.">
        <title>Kaistella koreensis gen. nov., sp. nov., a novel member of the Chryseobacterium-Bergeyella-Riemerella branch.</title>
        <authorList>
            <person name="Kim M.K."/>
            <person name="Im W.T."/>
            <person name="Shin Y.K."/>
            <person name="Lim J.H."/>
            <person name="Kim S.H."/>
            <person name="Lee B.C."/>
            <person name="Park M.Y."/>
            <person name="Lee K.Y."/>
            <person name="Lee S.T."/>
        </authorList>
    </citation>
    <scope>NUCLEOTIDE SEQUENCE [LARGE SCALE GENOMIC DNA]</scope>
    <source>
        <strain evidence="5 6">CCUG 49689</strain>
    </source>
</reference>
<dbReference type="OrthoDB" id="4535652at2"/>
<organism evidence="5 6">
    <name type="scientific">Chryseobacterium koreense CCUG 49689</name>
    <dbReference type="NCBI Taxonomy" id="1304281"/>
    <lineage>
        <taxon>Bacteria</taxon>
        <taxon>Pseudomonadati</taxon>
        <taxon>Bacteroidota</taxon>
        <taxon>Flavobacteriia</taxon>
        <taxon>Flavobacteriales</taxon>
        <taxon>Weeksellaceae</taxon>
        <taxon>Chryseobacterium group</taxon>
        <taxon>Chryseobacterium</taxon>
    </lineage>
</organism>
<evidence type="ECO:0000256" key="2">
    <source>
        <dbReference type="SAM" id="SignalP"/>
    </source>
</evidence>
<accession>A0A0J7IY82</accession>
<dbReference type="InterPro" id="IPR007751">
    <property type="entry name" value="DUF676_lipase-like"/>
</dbReference>
<dbReference type="Pfam" id="PF05057">
    <property type="entry name" value="DUF676"/>
    <property type="match status" value="1"/>
</dbReference>
<feature type="signal peptide" evidence="2">
    <location>
        <begin position="1"/>
        <end position="19"/>
    </location>
</feature>
<dbReference type="EMBL" id="LFNG01000013">
    <property type="protein sequence ID" value="KMQ70786.1"/>
    <property type="molecule type" value="Genomic_DNA"/>
</dbReference>
<dbReference type="Gene3D" id="3.40.50.1820">
    <property type="entry name" value="alpha/beta hydrolase"/>
    <property type="match status" value="1"/>
</dbReference>
<sequence>MKIKFTFFFSWIFCVFFFAQDQTFDLLKDNTKSKILYDRVFAVSKARELQPLKISSQNFLQIYHEMQRADFLQRLPKLEIIKSKADHGFTNNQIPISLLITDFENIKPTALESKQVSLNSKNQYVITNNAQNVFDENQINLLAPILGKTKSNHPEFILKSDLIFNTSDRSVSFIEIKDGKTWKIIMQDQSFHLNFPNNGLNEVFYKIHFTDGKILTQSFVINVQYQKRATEGLQKKSFDPNVVTPISSTIPYKGFAETAAFLGLGEYEVYMGNDGVLDKPIVLVDGFDPGDTRNTSAIYQLLNYGTNQNLGDLVRAQGFDIIVLNFPIYTRPGTSTIIDGGVDYIQRNAMILVELLNQINAAKVGTAKNVVIGPSMGGLISRYALRYMEQNSLNPDTRLYLSFDSPHLGANVPLGFQHLFNYMGFGPIGDTTMQDVVNGMLKSPAARQMLLDHFEGHLKTGSTTDFDPAILLPVGAPNYRTSFQNELNAMGFPQNIRNIAISNGAGNGTQTGTPGMVVLDHTFNTSSTQRAIIKTNFTPAKNATAQISSFQGQQWIIFWISVYTSTASAKSPATSDGLDSAPGGRFDISNLADSSTGNPMLTEFMNNLKIMYFNFIPAVSSLAVSNNGGNYYANINSSSNTPFAAYYVPSTNQNHVTLNDPNVQFALNEILNDQSLAATDHQLMNEISVENPVKNTLKIKSIAALKNAKINISDASGRMVFSQTHDLNGLTEIPVNLTNGVYFLTVDSGMQRIIKKIVVGR</sequence>
<feature type="domain" description="Secretion system C-terminal sorting" evidence="4">
    <location>
        <begin position="691"/>
        <end position="759"/>
    </location>
</feature>
<evidence type="ECO:0000259" key="4">
    <source>
        <dbReference type="Pfam" id="PF18962"/>
    </source>
</evidence>
<evidence type="ECO:0000313" key="6">
    <source>
        <dbReference type="Proteomes" id="UP000035900"/>
    </source>
</evidence>
<evidence type="ECO:0008006" key="7">
    <source>
        <dbReference type="Google" id="ProtNLM"/>
    </source>
</evidence>
<dbReference type="Proteomes" id="UP000035900">
    <property type="component" value="Unassembled WGS sequence"/>
</dbReference>
<dbReference type="AlphaFoldDB" id="A0A0J7IY82"/>
<dbReference type="InterPro" id="IPR026444">
    <property type="entry name" value="Secre_tail"/>
</dbReference>
<feature type="domain" description="DUF676" evidence="3">
    <location>
        <begin position="351"/>
        <end position="411"/>
    </location>
</feature>
<dbReference type="PATRIC" id="fig|1304281.5.peg.2322"/>
<feature type="chain" id="PRO_5005289165" description="Secretion system C-terminal sorting domain-containing protein" evidence="2">
    <location>
        <begin position="20"/>
        <end position="761"/>
    </location>
</feature>
<protein>
    <recommendedName>
        <fullName evidence="7">Secretion system C-terminal sorting domain-containing protein</fullName>
    </recommendedName>
</protein>
<evidence type="ECO:0000313" key="5">
    <source>
        <dbReference type="EMBL" id="KMQ70786.1"/>
    </source>
</evidence>